<keyword evidence="2" id="KW-1185">Reference proteome</keyword>
<dbReference type="HOGENOM" id="CLU_677257_0_0_2"/>
<proteinExistence type="predicted"/>
<dbReference type="AlphaFoldDB" id="F4G2J4"/>
<evidence type="ECO:0008006" key="3">
    <source>
        <dbReference type="Google" id="ProtNLM"/>
    </source>
</evidence>
<reference evidence="1 2" key="1">
    <citation type="journal article" date="2011" name="J. Bacteriol.">
        <title>Complete genome sequence of Metallosphaera cuprina, a metal sulfide-oxidizing archaeon from a hot spring.</title>
        <authorList>
            <person name="Liu L.J."/>
            <person name="You X.Y."/>
            <person name="Zheng H."/>
            <person name="Wang S."/>
            <person name="Jiang C.Y."/>
            <person name="Liu S.J."/>
        </authorList>
    </citation>
    <scope>NUCLEOTIDE SEQUENCE [LARGE SCALE GENOMIC DNA]</scope>
    <source>
        <strain evidence="1 2">Ar-4</strain>
    </source>
</reference>
<name>F4G2J4_METCR</name>
<sequence length="406" mass="46999">MNEDIKERIKELVNEYKNNALQRANDYSEDDVKAIFIERFLKALGWSVDDVREVRRGVSTKSNNKVDYMLSVDGKAKFIIKVSKFNDKLDNQVSQAINCAKELGVDWVILTNFAETRLYYAQSSSDPLLTLKYSEYIDKLDDILLLSKEVIIEYETRLKRLLDKFRKLPEDLNQVYKEYANSSLDLPIYKIYDFVLTYFEILKKFNLKPSQYAELFNAISYSKRDYEQAALPSTSNPIEVDSKDVAINKLLSLHKQNTYDYLAFAVIDYYVYIFTPSKYSIGAIIVRDDNYAKEVLNKALTELNVNPKTELGGLVGFMGYNATIKGNDIDVKPKIPVVKLDFSTKDLSKYKIILDVKVKDQCLFTFRENDKEVKYIAITRCENGWEVKREFRYVDGKLVLANASKA</sequence>
<organism evidence="1 2">
    <name type="scientific">Metallosphaera cuprina (strain Ar-4)</name>
    <dbReference type="NCBI Taxonomy" id="1006006"/>
    <lineage>
        <taxon>Archaea</taxon>
        <taxon>Thermoproteota</taxon>
        <taxon>Thermoprotei</taxon>
        <taxon>Sulfolobales</taxon>
        <taxon>Sulfolobaceae</taxon>
        <taxon>Metallosphaera</taxon>
    </lineage>
</organism>
<dbReference type="Proteomes" id="UP000007812">
    <property type="component" value="Chromosome"/>
</dbReference>
<dbReference type="OrthoDB" id="330911at2157"/>
<dbReference type="RefSeq" id="WP_013737540.1">
    <property type="nucleotide sequence ID" value="NC_015435.1"/>
</dbReference>
<dbReference type="Gene3D" id="3.90.1570.30">
    <property type="match status" value="1"/>
</dbReference>
<gene>
    <name evidence="1" type="ordered locus">Mcup_0937</name>
</gene>
<dbReference type="EMBL" id="CP002656">
    <property type="protein sequence ID" value="AEB95042.1"/>
    <property type="molecule type" value="Genomic_DNA"/>
</dbReference>
<dbReference type="KEGG" id="mcn:Mcup_0937"/>
<dbReference type="GeneID" id="10493128"/>
<evidence type="ECO:0000313" key="1">
    <source>
        <dbReference type="EMBL" id="AEB95042.1"/>
    </source>
</evidence>
<protein>
    <recommendedName>
        <fullName evidence="3">Type I restriction enzyme R protein N-terminal domain-containing protein</fullName>
    </recommendedName>
</protein>
<dbReference type="eggNOG" id="arCOG05724">
    <property type="taxonomic scope" value="Archaea"/>
</dbReference>
<evidence type="ECO:0000313" key="2">
    <source>
        <dbReference type="Proteomes" id="UP000007812"/>
    </source>
</evidence>
<dbReference type="PATRIC" id="fig|1006006.8.peg.934"/>
<accession>F4G2J4</accession>